<protein>
    <submittedName>
        <fullName evidence="1">Uncharacterized protein</fullName>
    </submittedName>
</protein>
<feature type="non-terminal residue" evidence="1">
    <location>
        <position position="1"/>
    </location>
</feature>
<dbReference type="OrthoDB" id="3262237at2759"/>
<gene>
    <name evidence="1" type="ORF">CY34DRAFT_67956</name>
</gene>
<feature type="non-terminal residue" evidence="1">
    <location>
        <position position="151"/>
    </location>
</feature>
<dbReference type="EMBL" id="KN835639">
    <property type="protein sequence ID" value="KIK35302.1"/>
    <property type="molecule type" value="Genomic_DNA"/>
</dbReference>
<organism evidence="1 2">
    <name type="scientific">Suillus luteus UH-Slu-Lm8-n1</name>
    <dbReference type="NCBI Taxonomy" id="930992"/>
    <lineage>
        <taxon>Eukaryota</taxon>
        <taxon>Fungi</taxon>
        <taxon>Dikarya</taxon>
        <taxon>Basidiomycota</taxon>
        <taxon>Agaricomycotina</taxon>
        <taxon>Agaricomycetes</taxon>
        <taxon>Agaricomycetidae</taxon>
        <taxon>Boletales</taxon>
        <taxon>Suillineae</taxon>
        <taxon>Suillaceae</taxon>
        <taxon>Suillus</taxon>
    </lineage>
</organism>
<dbReference type="HOGENOM" id="CLU_097628_1_0_1"/>
<accession>A0A0D0AM38</accession>
<dbReference type="AlphaFoldDB" id="A0A0D0AM38"/>
<evidence type="ECO:0000313" key="2">
    <source>
        <dbReference type="Proteomes" id="UP000054485"/>
    </source>
</evidence>
<proteinExistence type="predicted"/>
<name>A0A0D0AM38_9AGAM</name>
<reference evidence="1 2" key="1">
    <citation type="submission" date="2014-04" db="EMBL/GenBank/DDBJ databases">
        <authorList>
            <consortium name="DOE Joint Genome Institute"/>
            <person name="Kuo A."/>
            <person name="Ruytinx J."/>
            <person name="Rineau F."/>
            <person name="Colpaert J."/>
            <person name="Kohler A."/>
            <person name="Nagy L.G."/>
            <person name="Floudas D."/>
            <person name="Copeland A."/>
            <person name="Barry K.W."/>
            <person name="Cichocki N."/>
            <person name="Veneault-Fourrey C."/>
            <person name="LaButti K."/>
            <person name="Lindquist E.A."/>
            <person name="Lipzen A."/>
            <person name="Lundell T."/>
            <person name="Morin E."/>
            <person name="Murat C."/>
            <person name="Sun H."/>
            <person name="Tunlid A."/>
            <person name="Henrissat B."/>
            <person name="Grigoriev I.V."/>
            <person name="Hibbett D.S."/>
            <person name="Martin F."/>
            <person name="Nordberg H.P."/>
            <person name="Cantor M.N."/>
            <person name="Hua S.X."/>
        </authorList>
    </citation>
    <scope>NUCLEOTIDE SEQUENCE [LARGE SCALE GENOMIC DNA]</scope>
    <source>
        <strain evidence="1 2">UH-Slu-Lm8-n1</strain>
    </source>
</reference>
<reference evidence="2" key="2">
    <citation type="submission" date="2015-01" db="EMBL/GenBank/DDBJ databases">
        <title>Evolutionary Origins and Diversification of the Mycorrhizal Mutualists.</title>
        <authorList>
            <consortium name="DOE Joint Genome Institute"/>
            <consortium name="Mycorrhizal Genomics Consortium"/>
            <person name="Kohler A."/>
            <person name="Kuo A."/>
            <person name="Nagy L.G."/>
            <person name="Floudas D."/>
            <person name="Copeland A."/>
            <person name="Barry K.W."/>
            <person name="Cichocki N."/>
            <person name="Veneault-Fourrey C."/>
            <person name="LaButti K."/>
            <person name="Lindquist E.A."/>
            <person name="Lipzen A."/>
            <person name="Lundell T."/>
            <person name="Morin E."/>
            <person name="Murat C."/>
            <person name="Riley R."/>
            <person name="Ohm R."/>
            <person name="Sun H."/>
            <person name="Tunlid A."/>
            <person name="Henrissat B."/>
            <person name="Grigoriev I.V."/>
            <person name="Hibbett D.S."/>
            <person name="Martin F."/>
        </authorList>
    </citation>
    <scope>NUCLEOTIDE SEQUENCE [LARGE SCALE GENOMIC DNA]</scope>
    <source>
        <strain evidence="2">UH-Slu-Lm8-n1</strain>
    </source>
</reference>
<dbReference type="InParanoid" id="A0A0D0AM38"/>
<dbReference type="Gene3D" id="2.40.70.10">
    <property type="entry name" value="Acid Proteases"/>
    <property type="match status" value="1"/>
</dbReference>
<sequence length="151" mass="16625">NQSIVDLYAVSDNDTIPNNKLESAPFITQVILYGPGAKTTCFHANVDDGAMINTIDLKTFNKASKHLRKLTRSTHILRMANGAEVPSHGVWTGTFQWNKAKVCTSFEVFNGGGIWNVLIGNPLLEQLQAKHDYGTDTILIPASPQPYIIKN</sequence>
<dbReference type="InterPro" id="IPR021109">
    <property type="entry name" value="Peptidase_aspartic_dom_sf"/>
</dbReference>
<keyword evidence="2" id="KW-1185">Reference proteome</keyword>
<evidence type="ECO:0000313" key="1">
    <source>
        <dbReference type="EMBL" id="KIK35302.1"/>
    </source>
</evidence>
<dbReference type="Proteomes" id="UP000054485">
    <property type="component" value="Unassembled WGS sequence"/>
</dbReference>